<evidence type="ECO:0000313" key="9">
    <source>
        <dbReference type="Proteomes" id="UP000593892"/>
    </source>
</evidence>
<keyword evidence="3 6" id="KW-0812">Transmembrane</keyword>
<evidence type="ECO:0000256" key="1">
    <source>
        <dbReference type="ARBA" id="ARBA00004651"/>
    </source>
</evidence>
<feature type="transmembrane region" description="Helical" evidence="6">
    <location>
        <begin position="154"/>
        <end position="174"/>
    </location>
</feature>
<protein>
    <submittedName>
        <fullName evidence="8">VTT domain-containing protein</fullName>
    </submittedName>
</protein>
<dbReference type="PANTHER" id="PTHR42709:SF6">
    <property type="entry name" value="UNDECAPRENYL PHOSPHATE TRANSPORTER A"/>
    <property type="match status" value="1"/>
</dbReference>
<dbReference type="KEGG" id="pfer:IRI77_18665"/>
<gene>
    <name evidence="8" type="ORF">IRI77_18665</name>
</gene>
<organism evidence="8 9">
    <name type="scientific">Paludibaculum fermentans</name>
    <dbReference type="NCBI Taxonomy" id="1473598"/>
    <lineage>
        <taxon>Bacteria</taxon>
        <taxon>Pseudomonadati</taxon>
        <taxon>Acidobacteriota</taxon>
        <taxon>Terriglobia</taxon>
        <taxon>Bryobacterales</taxon>
        <taxon>Bryobacteraceae</taxon>
        <taxon>Paludibaculum</taxon>
    </lineage>
</organism>
<comment type="subcellular location">
    <subcellularLocation>
        <location evidence="1">Cell membrane</location>
        <topology evidence="1">Multi-pass membrane protein</topology>
    </subcellularLocation>
</comment>
<evidence type="ECO:0000256" key="3">
    <source>
        <dbReference type="ARBA" id="ARBA00022692"/>
    </source>
</evidence>
<proteinExistence type="predicted"/>
<dbReference type="Pfam" id="PF09335">
    <property type="entry name" value="VTT_dom"/>
    <property type="match status" value="1"/>
</dbReference>
<dbReference type="AlphaFoldDB" id="A0A7S7NJT1"/>
<dbReference type="InterPro" id="IPR032816">
    <property type="entry name" value="VTT_dom"/>
</dbReference>
<feature type="transmembrane region" description="Helical" evidence="6">
    <location>
        <begin position="120"/>
        <end position="142"/>
    </location>
</feature>
<feature type="domain" description="VTT" evidence="7">
    <location>
        <begin position="14"/>
        <end position="137"/>
    </location>
</feature>
<feature type="transmembrane region" description="Helical" evidence="6">
    <location>
        <begin position="38"/>
        <end position="55"/>
    </location>
</feature>
<reference evidence="8 9" key="1">
    <citation type="submission" date="2020-10" db="EMBL/GenBank/DDBJ databases">
        <title>Complete genome sequence of Paludibaculum fermentans P105T, a facultatively anaerobic acidobacterium capable of dissimilatory Fe(III) reduction.</title>
        <authorList>
            <person name="Dedysh S.N."/>
            <person name="Beletsky A.V."/>
            <person name="Kulichevskaya I.S."/>
            <person name="Mardanov A.V."/>
            <person name="Ravin N.V."/>
        </authorList>
    </citation>
    <scope>NUCLEOTIDE SEQUENCE [LARGE SCALE GENOMIC DNA]</scope>
    <source>
        <strain evidence="8 9">P105</strain>
    </source>
</reference>
<dbReference type="PANTHER" id="PTHR42709">
    <property type="entry name" value="ALKALINE PHOSPHATASE LIKE PROTEIN"/>
    <property type="match status" value="1"/>
</dbReference>
<keyword evidence="9" id="KW-1185">Reference proteome</keyword>
<evidence type="ECO:0000313" key="8">
    <source>
        <dbReference type="EMBL" id="QOY84887.1"/>
    </source>
</evidence>
<evidence type="ECO:0000256" key="2">
    <source>
        <dbReference type="ARBA" id="ARBA00022475"/>
    </source>
</evidence>
<feature type="transmembrane region" description="Helical" evidence="6">
    <location>
        <begin position="12"/>
        <end position="32"/>
    </location>
</feature>
<keyword evidence="4 6" id="KW-1133">Transmembrane helix</keyword>
<dbReference type="GO" id="GO:0005886">
    <property type="term" value="C:plasma membrane"/>
    <property type="evidence" value="ECO:0007669"/>
    <property type="project" value="UniProtKB-SubCell"/>
</dbReference>
<name>A0A7S7NJT1_PALFE</name>
<evidence type="ECO:0000256" key="6">
    <source>
        <dbReference type="SAM" id="Phobius"/>
    </source>
</evidence>
<evidence type="ECO:0000256" key="5">
    <source>
        <dbReference type="ARBA" id="ARBA00023136"/>
    </source>
</evidence>
<dbReference type="Gene3D" id="3.40.250.10">
    <property type="entry name" value="Rhodanese-like domain"/>
    <property type="match status" value="1"/>
</dbReference>
<dbReference type="RefSeq" id="WP_194446557.1">
    <property type="nucleotide sequence ID" value="NZ_CP063849.1"/>
</dbReference>
<dbReference type="EMBL" id="CP063849">
    <property type="protein sequence ID" value="QOY84887.1"/>
    <property type="molecule type" value="Genomic_DNA"/>
</dbReference>
<dbReference type="InterPro" id="IPR036873">
    <property type="entry name" value="Rhodanese-like_dom_sf"/>
</dbReference>
<keyword evidence="2" id="KW-1003">Cell membrane</keyword>
<dbReference type="SUPFAM" id="SSF52821">
    <property type="entry name" value="Rhodanese/Cell cycle control phosphatase"/>
    <property type="match status" value="1"/>
</dbReference>
<sequence length="253" mass="27423">MFAAVFVEQLGAPVPAVPVLLAMGAMAGLGYYSVSLSLLLAIIAAMAPDVLWYYLGRRRGDSILALLCKLSLEPDTCVRTTTNAFDRWGPATLLVAKFIPGLSTVAPPLAGSARLPMGRFLAFDAGGAFLWAGSSLAVGFLLRRKVEEFAEALSSFGIGLLVVVGSPLAAWIFWKLWQRERAMRLYRIARLQPTDLKAMLDSGEPTYIIDLRGPNAIKRSGFKLPGALMLPQDEIDVHLRDLPAGAHLVFYCS</sequence>
<dbReference type="Proteomes" id="UP000593892">
    <property type="component" value="Chromosome"/>
</dbReference>
<keyword evidence="5 6" id="KW-0472">Membrane</keyword>
<evidence type="ECO:0000259" key="7">
    <source>
        <dbReference type="Pfam" id="PF09335"/>
    </source>
</evidence>
<dbReference type="InterPro" id="IPR051311">
    <property type="entry name" value="DedA_domain"/>
</dbReference>
<accession>A0A7S7NJT1</accession>
<evidence type="ECO:0000256" key="4">
    <source>
        <dbReference type="ARBA" id="ARBA00022989"/>
    </source>
</evidence>